<dbReference type="Proteomes" id="UP000614460">
    <property type="component" value="Unassembled WGS sequence"/>
</dbReference>
<organism evidence="3 4">
    <name type="scientific">Sphingobacterium cellulitidis</name>
    <dbReference type="NCBI Taxonomy" id="1768011"/>
    <lineage>
        <taxon>Bacteria</taxon>
        <taxon>Pseudomonadati</taxon>
        <taxon>Bacteroidota</taxon>
        <taxon>Sphingobacteriia</taxon>
        <taxon>Sphingobacteriales</taxon>
        <taxon>Sphingobacteriaceae</taxon>
        <taxon>Sphingobacterium</taxon>
    </lineage>
</organism>
<comment type="caution">
    <text evidence="3">The sequence shown here is derived from an EMBL/GenBank/DDBJ whole genome shotgun (WGS) entry which is preliminary data.</text>
</comment>
<dbReference type="AlphaFoldDB" id="A0A8H9G0N2"/>
<accession>A0A8H9G0N2</accession>
<name>A0A8H9G0N2_9SPHI</name>
<reference evidence="3" key="1">
    <citation type="journal article" date="2014" name="Int. J. Syst. Evol. Microbiol.">
        <title>Complete genome sequence of Corynebacterium casei LMG S-19264T (=DSM 44701T), isolated from a smear-ripened cheese.</title>
        <authorList>
            <consortium name="US DOE Joint Genome Institute (JGI-PGF)"/>
            <person name="Walter F."/>
            <person name="Albersmeier A."/>
            <person name="Kalinowski J."/>
            <person name="Ruckert C."/>
        </authorList>
    </citation>
    <scope>NUCLEOTIDE SEQUENCE</scope>
    <source>
        <strain evidence="3">CGMCC 1.15966</strain>
    </source>
</reference>
<reference evidence="3" key="2">
    <citation type="submission" date="2020-09" db="EMBL/GenBank/DDBJ databases">
        <authorList>
            <person name="Sun Q."/>
            <person name="Zhou Y."/>
        </authorList>
    </citation>
    <scope>NUCLEOTIDE SEQUENCE</scope>
    <source>
        <strain evidence="3">CGMCC 1.15966</strain>
    </source>
</reference>
<dbReference type="InterPro" id="IPR021255">
    <property type="entry name" value="DUF2807"/>
</dbReference>
<keyword evidence="1" id="KW-0732">Signal</keyword>
<evidence type="ECO:0000313" key="4">
    <source>
        <dbReference type="Proteomes" id="UP000614460"/>
    </source>
</evidence>
<proteinExistence type="predicted"/>
<keyword evidence="4" id="KW-1185">Reference proteome</keyword>
<sequence length="225" mass="24308">MKMRYILLFAVSMIVHSVHAQIKQSINEFSVLEVTDRLWVSVVPSDRHELEINGELADKVEAVYSKGELRLKMKAGYIMQGNQANVVVYTPSLSSIVAKKGAEVNIEESAIEEEAMSFIASEGAKIRAMIKSVGVDATVNTGASIDLLGSATKLNVRTTAGGNFYGKDLKTDIAYVRVNAGGKTEVNASQSADVETRAGGTIDVYGNPKNKRDKKIAGGKIVFHK</sequence>
<feature type="signal peptide" evidence="1">
    <location>
        <begin position="1"/>
        <end position="20"/>
    </location>
</feature>
<dbReference type="EMBL" id="BMKM01000008">
    <property type="protein sequence ID" value="GGE28895.1"/>
    <property type="molecule type" value="Genomic_DNA"/>
</dbReference>
<evidence type="ECO:0000313" key="3">
    <source>
        <dbReference type="EMBL" id="GGE28895.1"/>
    </source>
</evidence>
<protein>
    <submittedName>
        <fullName evidence="3">DUF2807 domain-containing protein</fullName>
    </submittedName>
</protein>
<dbReference type="Gene3D" id="2.160.20.120">
    <property type="match status" value="1"/>
</dbReference>
<feature type="chain" id="PRO_5034488062" evidence="1">
    <location>
        <begin position="21"/>
        <end position="225"/>
    </location>
</feature>
<dbReference type="Pfam" id="PF10988">
    <property type="entry name" value="DUF2807"/>
    <property type="match status" value="1"/>
</dbReference>
<dbReference type="RefSeq" id="WP_144043764.1">
    <property type="nucleotide sequence ID" value="NZ_CP171136.1"/>
</dbReference>
<feature type="domain" description="Putative auto-transporter adhesin head GIN" evidence="2">
    <location>
        <begin position="29"/>
        <end position="208"/>
    </location>
</feature>
<evidence type="ECO:0000259" key="2">
    <source>
        <dbReference type="Pfam" id="PF10988"/>
    </source>
</evidence>
<evidence type="ECO:0000256" key="1">
    <source>
        <dbReference type="SAM" id="SignalP"/>
    </source>
</evidence>
<gene>
    <name evidence="3" type="ORF">GCM10011516_28290</name>
</gene>